<protein>
    <submittedName>
        <fullName evidence="3">Uncharacterized protein</fullName>
    </submittedName>
</protein>
<feature type="compositionally biased region" description="Acidic residues" evidence="1">
    <location>
        <begin position="56"/>
        <end position="65"/>
    </location>
</feature>
<dbReference type="AlphaFoldDB" id="A0A9Q0Y8A1"/>
<feature type="transmembrane region" description="Helical" evidence="2">
    <location>
        <begin position="79"/>
        <end position="100"/>
    </location>
</feature>
<gene>
    <name evidence="3" type="ORF">JRQ81_000766</name>
</gene>
<dbReference type="EMBL" id="JAPFRF010000001">
    <property type="protein sequence ID" value="KAJ7344816.1"/>
    <property type="molecule type" value="Genomic_DNA"/>
</dbReference>
<keyword evidence="2" id="KW-0812">Transmembrane</keyword>
<keyword evidence="2" id="KW-0472">Membrane</keyword>
<feature type="region of interest" description="Disordered" evidence="1">
    <location>
        <begin position="40"/>
        <end position="65"/>
    </location>
</feature>
<comment type="caution">
    <text evidence="3">The sequence shown here is derived from an EMBL/GenBank/DDBJ whole genome shotgun (WGS) entry which is preliminary data.</text>
</comment>
<keyword evidence="4" id="KW-1185">Reference proteome</keyword>
<evidence type="ECO:0000313" key="4">
    <source>
        <dbReference type="Proteomes" id="UP001142489"/>
    </source>
</evidence>
<dbReference type="Proteomes" id="UP001142489">
    <property type="component" value="Unassembled WGS sequence"/>
</dbReference>
<keyword evidence="2" id="KW-1133">Transmembrane helix</keyword>
<dbReference type="PROSITE" id="PS00018">
    <property type="entry name" value="EF_HAND_1"/>
    <property type="match status" value="1"/>
</dbReference>
<sequence>MKETEHHFGVMETKMLHWINGNTHFDHVHSDDFRQQCGIAPITGKGRGGERGEVTSGEDDDNDDDVEEMEMKQTMRIRGLLLLLPALWALFLRDVAAVTVQRDYRLGFNYLCE</sequence>
<organism evidence="3 4">
    <name type="scientific">Phrynocephalus forsythii</name>
    <dbReference type="NCBI Taxonomy" id="171643"/>
    <lineage>
        <taxon>Eukaryota</taxon>
        <taxon>Metazoa</taxon>
        <taxon>Chordata</taxon>
        <taxon>Craniata</taxon>
        <taxon>Vertebrata</taxon>
        <taxon>Euteleostomi</taxon>
        <taxon>Lepidosauria</taxon>
        <taxon>Squamata</taxon>
        <taxon>Bifurcata</taxon>
        <taxon>Unidentata</taxon>
        <taxon>Episquamata</taxon>
        <taxon>Toxicofera</taxon>
        <taxon>Iguania</taxon>
        <taxon>Acrodonta</taxon>
        <taxon>Agamidae</taxon>
        <taxon>Agaminae</taxon>
        <taxon>Phrynocephalus</taxon>
    </lineage>
</organism>
<evidence type="ECO:0000256" key="1">
    <source>
        <dbReference type="SAM" id="MobiDB-lite"/>
    </source>
</evidence>
<evidence type="ECO:0000256" key="2">
    <source>
        <dbReference type="SAM" id="Phobius"/>
    </source>
</evidence>
<proteinExistence type="predicted"/>
<accession>A0A9Q0Y8A1</accession>
<name>A0A9Q0Y8A1_9SAUR</name>
<reference evidence="3" key="1">
    <citation type="journal article" date="2023" name="DNA Res.">
        <title>Chromosome-level genome assembly of Phrynocephalus forsythii using third-generation DNA sequencing and Hi-C analysis.</title>
        <authorList>
            <person name="Qi Y."/>
            <person name="Zhao W."/>
            <person name="Zhao Y."/>
            <person name="Niu C."/>
            <person name="Cao S."/>
            <person name="Zhang Y."/>
        </authorList>
    </citation>
    <scope>NUCLEOTIDE SEQUENCE</scope>
    <source>
        <tissue evidence="3">Muscle</tissue>
    </source>
</reference>
<evidence type="ECO:0000313" key="3">
    <source>
        <dbReference type="EMBL" id="KAJ7344816.1"/>
    </source>
</evidence>
<dbReference type="InterPro" id="IPR018247">
    <property type="entry name" value="EF_Hand_1_Ca_BS"/>
</dbReference>